<protein>
    <submittedName>
        <fullName evidence="1">Methyltransferase type 11</fullName>
    </submittedName>
</protein>
<keyword evidence="1" id="KW-0489">Methyltransferase</keyword>
<reference evidence="1" key="2">
    <citation type="journal article" date="2014" name="ISME J.">
        <title>Microbial stratification in low pH oxic and suboxic macroscopic growths along an acid mine drainage.</title>
        <authorList>
            <person name="Mendez-Garcia C."/>
            <person name="Mesa V."/>
            <person name="Sprenger R.R."/>
            <person name="Richter M."/>
            <person name="Diez M.S."/>
            <person name="Solano J."/>
            <person name="Bargiela R."/>
            <person name="Golyshina O.V."/>
            <person name="Manteca A."/>
            <person name="Ramos J.L."/>
            <person name="Gallego J.R."/>
            <person name="Llorente I."/>
            <person name="Martins Dos Santos V.A."/>
            <person name="Jensen O.N."/>
            <person name="Pelaez A.I."/>
            <person name="Sanchez J."/>
            <person name="Ferrer M."/>
        </authorList>
    </citation>
    <scope>NUCLEOTIDE SEQUENCE</scope>
</reference>
<dbReference type="InterPro" id="IPR029063">
    <property type="entry name" value="SAM-dependent_MTases_sf"/>
</dbReference>
<organism evidence="1">
    <name type="scientific">mine drainage metagenome</name>
    <dbReference type="NCBI Taxonomy" id="410659"/>
    <lineage>
        <taxon>unclassified sequences</taxon>
        <taxon>metagenomes</taxon>
        <taxon>ecological metagenomes</taxon>
    </lineage>
</organism>
<reference evidence="1" key="1">
    <citation type="submission" date="2013-08" db="EMBL/GenBank/DDBJ databases">
        <authorList>
            <person name="Mendez C."/>
            <person name="Richter M."/>
            <person name="Ferrer M."/>
            <person name="Sanchez J."/>
        </authorList>
    </citation>
    <scope>NUCLEOTIDE SEQUENCE</scope>
</reference>
<dbReference type="GO" id="GO:0008168">
    <property type="term" value="F:methyltransferase activity"/>
    <property type="evidence" value="ECO:0007669"/>
    <property type="project" value="UniProtKB-KW"/>
</dbReference>
<feature type="non-terminal residue" evidence="1">
    <location>
        <position position="86"/>
    </location>
</feature>
<dbReference type="SUPFAM" id="SSF53335">
    <property type="entry name" value="S-adenosyl-L-methionine-dependent methyltransferases"/>
    <property type="match status" value="1"/>
</dbReference>
<keyword evidence="1" id="KW-0808">Transferase</keyword>
<comment type="caution">
    <text evidence="1">The sequence shown here is derived from an EMBL/GenBank/DDBJ whole genome shotgun (WGS) entry which is preliminary data.</text>
</comment>
<proteinExistence type="predicted"/>
<dbReference type="Gene3D" id="3.40.50.150">
    <property type="entry name" value="Vaccinia Virus protein VP39"/>
    <property type="match status" value="1"/>
</dbReference>
<evidence type="ECO:0000313" key="1">
    <source>
        <dbReference type="EMBL" id="EQD54819.1"/>
    </source>
</evidence>
<name>T1BNI1_9ZZZZ</name>
<dbReference type="GO" id="GO:0032259">
    <property type="term" value="P:methylation"/>
    <property type="evidence" value="ECO:0007669"/>
    <property type="project" value="UniProtKB-KW"/>
</dbReference>
<dbReference type="AlphaFoldDB" id="T1BNI1"/>
<dbReference type="EMBL" id="AUZX01008686">
    <property type="protein sequence ID" value="EQD54819.1"/>
    <property type="molecule type" value="Genomic_DNA"/>
</dbReference>
<gene>
    <name evidence="1" type="ORF">B1A_12033</name>
</gene>
<sequence length="86" mass="9634">MSERIAGLMRTGERPGEVILGERETVLPWFGPMLETTFGPIFEKQIFPAIPFFREIDRNDALAIDLGCGNGWYLRALAKHSPKLSG</sequence>
<accession>T1BNI1</accession>